<feature type="region of interest" description="Disordered" evidence="1">
    <location>
        <begin position="203"/>
        <end position="230"/>
    </location>
</feature>
<organism evidence="2 3">
    <name type="scientific">Botryobasidium botryosum (strain FD-172 SS1)</name>
    <dbReference type="NCBI Taxonomy" id="930990"/>
    <lineage>
        <taxon>Eukaryota</taxon>
        <taxon>Fungi</taxon>
        <taxon>Dikarya</taxon>
        <taxon>Basidiomycota</taxon>
        <taxon>Agaricomycotina</taxon>
        <taxon>Agaricomycetes</taxon>
        <taxon>Cantharellales</taxon>
        <taxon>Botryobasidiaceae</taxon>
        <taxon>Botryobasidium</taxon>
    </lineage>
</organism>
<protein>
    <submittedName>
        <fullName evidence="2">Uncharacterized protein</fullName>
    </submittedName>
</protein>
<accession>A0A067MT01</accession>
<keyword evidence="3" id="KW-1185">Reference proteome</keyword>
<name>A0A067MT01_BOTB1</name>
<feature type="compositionally biased region" description="Acidic residues" evidence="1">
    <location>
        <begin position="212"/>
        <end position="230"/>
    </location>
</feature>
<evidence type="ECO:0000313" key="3">
    <source>
        <dbReference type="Proteomes" id="UP000027195"/>
    </source>
</evidence>
<evidence type="ECO:0000313" key="2">
    <source>
        <dbReference type="EMBL" id="KDQ14721.1"/>
    </source>
</evidence>
<proteinExistence type="predicted"/>
<dbReference type="InParanoid" id="A0A067MT01"/>
<gene>
    <name evidence="2" type="ORF">BOTBODRAFT_44503</name>
</gene>
<sequence length="230" mass="26491">MSPQKSTRTLRSQARASLLPKRLQTNSLRYKDIARLESATERRVILHYQTDSRKAPFYRYTLRILDPCPSYTKHTPEEPSISPLLVVASWDKDGAVRQPKWKELFKEWHLSRCDLHLHYAISDIMKKKYEAVADTCEYLEEVSRPVGSRVRVTTPPPVCVQAQHDCDSVIKQLGFPTSISEKMKIRSLELEARFTKECLDELDLPLDHPDSSDEESDADGIEESETETDN</sequence>
<dbReference type="Proteomes" id="UP000027195">
    <property type="component" value="Unassembled WGS sequence"/>
</dbReference>
<evidence type="ECO:0000256" key="1">
    <source>
        <dbReference type="SAM" id="MobiDB-lite"/>
    </source>
</evidence>
<dbReference type="HOGENOM" id="CLU_093524_0_0_1"/>
<dbReference type="EMBL" id="KL198036">
    <property type="protein sequence ID" value="KDQ14721.1"/>
    <property type="molecule type" value="Genomic_DNA"/>
</dbReference>
<reference evidence="3" key="1">
    <citation type="journal article" date="2014" name="Proc. Natl. Acad. Sci. U.S.A.">
        <title>Extensive sampling of basidiomycete genomes demonstrates inadequacy of the white-rot/brown-rot paradigm for wood decay fungi.</title>
        <authorList>
            <person name="Riley R."/>
            <person name="Salamov A.A."/>
            <person name="Brown D.W."/>
            <person name="Nagy L.G."/>
            <person name="Floudas D."/>
            <person name="Held B.W."/>
            <person name="Levasseur A."/>
            <person name="Lombard V."/>
            <person name="Morin E."/>
            <person name="Otillar R."/>
            <person name="Lindquist E.A."/>
            <person name="Sun H."/>
            <person name="LaButti K.M."/>
            <person name="Schmutz J."/>
            <person name="Jabbour D."/>
            <person name="Luo H."/>
            <person name="Baker S.E."/>
            <person name="Pisabarro A.G."/>
            <person name="Walton J.D."/>
            <person name="Blanchette R.A."/>
            <person name="Henrissat B."/>
            <person name="Martin F."/>
            <person name="Cullen D."/>
            <person name="Hibbett D.S."/>
            <person name="Grigoriev I.V."/>
        </authorList>
    </citation>
    <scope>NUCLEOTIDE SEQUENCE [LARGE SCALE GENOMIC DNA]</scope>
    <source>
        <strain evidence="3">FD-172 SS1</strain>
    </source>
</reference>
<dbReference type="AlphaFoldDB" id="A0A067MT01"/>